<sequence length="92" mass="10831">MLTWHHLLRPPIPFPSIAIRFKLRPEYGRVADRWRPDEPDSPPQTHRPNPNTHKKICVARENRFNPINKTPKPLPFPFSPNNKYSIMAEPES</sequence>
<comment type="caution">
    <text evidence="2">The sequence shown here is derived from an EMBL/GenBank/DDBJ whole genome shotgun (WGS) entry which is preliminary data.</text>
</comment>
<keyword evidence="3" id="KW-1185">Reference proteome</keyword>
<name>A0A1R3IZN2_9ROSI</name>
<dbReference type="AlphaFoldDB" id="A0A1R3IZN2"/>
<reference evidence="3" key="1">
    <citation type="submission" date="2013-09" db="EMBL/GenBank/DDBJ databases">
        <title>Corchorus olitorius genome sequencing.</title>
        <authorList>
            <person name="Alam M."/>
            <person name="Haque M.S."/>
            <person name="Islam M.S."/>
            <person name="Emdad E.M."/>
            <person name="Islam M.M."/>
            <person name="Ahmed B."/>
            <person name="Halim A."/>
            <person name="Hossen Q.M.M."/>
            <person name="Hossain M.Z."/>
            <person name="Ahmed R."/>
            <person name="Khan M.M."/>
            <person name="Islam R."/>
            <person name="Rashid M.M."/>
            <person name="Khan S.A."/>
            <person name="Rahman M.S."/>
            <person name="Alam M."/>
            <person name="Yahiya A.S."/>
            <person name="Khan M.S."/>
            <person name="Azam M.S."/>
            <person name="Haque T."/>
            <person name="Lashkar M.Z.H."/>
            <person name="Akhand A.I."/>
            <person name="Morshed G."/>
            <person name="Roy S."/>
            <person name="Uddin K.S."/>
            <person name="Rabeya T."/>
            <person name="Hossain A.S."/>
            <person name="Chowdhury A."/>
            <person name="Snigdha A.R."/>
            <person name="Mortoza M.S."/>
            <person name="Matin S.A."/>
            <person name="Hoque S.M.E."/>
            <person name="Islam M.K."/>
            <person name="Roy D.K."/>
            <person name="Haider R."/>
            <person name="Moosa M.M."/>
            <person name="Elias S.M."/>
            <person name="Hasan A.M."/>
            <person name="Jahan S."/>
            <person name="Shafiuddin M."/>
            <person name="Mahmood N."/>
            <person name="Shommy N.S."/>
        </authorList>
    </citation>
    <scope>NUCLEOTIDE SEQUENCE [LARGE SCALE GENOMIC DNA]</scope>
    <source>
        <strain evidence="3">cv. O-4</strain>
    </source>
</reference>
<protein>
    <submittedName>
        <fullName evidence="2">Uncharacterized protein</fullName>
    </submittedName>
</protein>
<evidence type="ECO:0000256" key="1">
    <source>
        <dbReference type="SAM" id="MobiDB-lite"/>
    </source>
</evidence>
<dbReference type="EMBL" id="AWUE01017176">
    <property type="protein sequence ID" value="OMO88049.1"/>
    <property type="molecule type" value="Genomic_DNA"/>
</dbReference>
<accession>A0A1R3IZN2</accession>
<evidence type="ECO:0000313" key="2">
    <source>
        <dbReference type="EMBL" id="OMO88049.1"/>
    </source>
</evidence>
<dbReference type="Proteomes" id="UP000187203">
    <property type="component" value="Unassembled WGS sequence"/>
</dbReference>
<gene>
    <name evidence="2" type="ORF">COLO4_20493</name>
</gene>
<evidence type="ECO:0000313" key="3">
    <source>
        <dbReference type="Proteomes" id="UP000187203"/>
    </source>
</evidence>
<proteinExistence type="predicted"/>
<feature type="region of interest" description="Disordered" evidence="1">
    <location>
        <begin position="32"/>
        <end position="92"/>
    </location>
</feature>
<organism evidence="2 3">
    <name type="scientific">Corchorus olitorius</name>
    <dbReference type="NCBI Taxonomy" id="93759"/>
    <lineage>
        <taxon>Eukaryota</taxon>
        <taxon>Viridiplantae</taxon>
        <taxon>Streptophyta</taxon>
        <taxon>Embryophyta</taxon>
        <taxon>Tracheophyta</taxon>
        <taxon>Spermatophyta</taxon>
        <taxon>Magnoliopsida</taxon>
        <taxon>eudicotyledons</taxon>
        <taxon>Gunneridae</taxon>
        <taxon>Pentapetalae</taxon>
        <taxon>rosids</taxon>
        <taxon>malvids</taxon>
        <taxon>Malvales</taxon>
        <taxon>Malvaceae</taxon>
        <taxon>Grewioideae</taxon>
        <taxon>Apeibeae</taxon>
        <taxon>Corchorus</taxon>
    </lineage>
</organism>